<keyword evidence="1" id="KW-0812">Transmembrane</keyword>
<keyword evidence="1" id="KW-1133">Transmembrane helix</keyword>
<proteinExistence type="predicted"/>
<dbReference type="Proteomes" id="UP000593765">
    <property type="component" value="Chromosome"/>
</dbReference>
<evidence type="ECO:0000313" key="2">
    <source>
        <dbReference type="EMBL" id="QOV88912.1"/>
    </source>
</evidence>
<dbReference type="KEGG" id="hbs:IPV69_22205"/>
<dbReference type="RefSeq" id="WP_206291920.1">
    <property type="nucleotide sequence ID" value="NZ_CP063458.1"/>
</dbReference>
<sequence>MRSFLRQTDRLLRGRDVAGDESPRSALPRLLLTIGLFGVLYGATMGTFGGLTAERWLQPVYSGLKVPLLLLVTFVLSLPSFFVLNTILGLRADFAYVLRSLVAMQAGITVILASLAPFTAFWYASVEDYNAALMFNALMFAIASIAGQFTLKRSYKPLIARDPRHRLMMRGWLLIYAFVGIQMGWVLRPFVGSPDAPTRFFRQGAWGNAYVEVFHIAGRAMGW</sequence>
<name>A0A7M2WUR0_9BACT</name>
<keyword evidence="1" id="KW-0472">Membrane</keyword>
<keyword evidence="3" id="KW-1185">Reference proteome</keyword>
<dbReference type="AlphaFoldDB" id="A0A7M2WUR0"/>
<evidence type="ECO:0000256" key="1">
    <source>
        <dbReference type="SAM" id="Phobius"/>
    </source>
</evidence>
<feature type="transmembrane region" description="Helical" evidence="1">
    <location>
        <begin position="30"/>
        <end position="48"/>
    </location>
</feature>
<feature type="transmembrane region" description="Helical" evidence="1">
    <location>
        <begin position="172"/>
        <end position="191"/>
    </location>
</feature>
<feature type="transmembrane region" description="Helical" evidence="1">
    <location>
        <begin position="68"/>
        <end position="90"/>
    </location>
</feature>
<dbReference type="EMBL" id="CP063458">
    <property type="protein sequence ID" value="QOV88912.1"/>
    <property type="molecule type" value="Genomic_DNA"/>
</dbReference>
<accession>A0A7M2WUR0</accession>
<feature type="transmembrane region" description="Helical" evidence="1">
    <location>
        <begin position="102"/>
        <end position="123"/>
    </location>
</feature>
<organism evidence="2 3">
    <name type="scientific">Humisphaera borealis</name>
    <dbReference type="NCBI Taxonomy" id="2807512"/>
    <lineage>
        <taxon>Bacteria</taxon>
        <taxon>Pseudomonadati</taxon>
        <taxon>Planctomycetota</taxon>
        <taxon>Phycisphaerae</taxon>
        <taxon>Tepidisphaerales</taxon>
        <taxon>Tepidisphaeraceae</taxon>
        <taxon>Humisphaera</taxon>
    </lineage>
</organism>
<evidence type="ECO:0008006" key="4">
    <source>
        <dbReference type="Google" id="ProtNLM"/>
    </source>
</evidence>
<gene>
    <name evidence="2" type="ORF">IPV69_22205</name>
</gene>
<feature type="transmembrane region" description="Helical" evidence="1">
    <location>
        <begin position="129"/>
        <end position="151"/>
    </location>
</feature>
<reference evidence="2 3" key="1">
    <citation type="submission" date="2020-10" db="EMBL/GenBank/DDBJ databases">
        <title>Wide distribution of Phycisphaera-like planctomycetes from WD2101 soil group in peatlands and genome analysis of the first cultivated representative.</title>
        <authorList>
            <person name="Dedysh S.N."/>
            <person name="Beletsky A.V."/>
            <person name="Ivanova A."/>
            <person name="Kulichevskaya I.S."/>
            <person name="Suzina N.E."/>
            <person name="Philippov D.A."/>
            <person name="Rakitin A.L."/>
            <person name="Mardanov A.V."/>
            <person name="Ravin N.V."/>
        </authorList>
    </citation>
    <scope>NUCLEOTIDE SEQUENCE [LARGE SCALE GENOMIC DNA]</scope>
    <source>
        <strain evidence="2 3">M1803</strain>
    </source>
</reference>
<protein>
    <recommendedName>
        <fullName evidence="4">Actin-binding WH2 domain-containing protein</fullName>
    </recommendedName>
</protein>
<evidence type="ECO:0000313" key="3">
    <source>
        <dbReference type="Proteomes" id="UP000593765"/>
    </source>
</evidence>